<reference evidence="12" key="1">
    <citation type="journal article" date="2019" name="Int. J. Syst. Evol. Microbiol.">
        <title>The Global Catalogue of Microorganisms (GCM) 10K type strain sequencing project: providing services to taxonomists for standard genome sequencing and annotation.</title>
        <authorList>
            <consortium name="The Broad Institute Genomics Platform"/>
            <consortium name="The Broad Institute Genome Sequencing Center for Infectious Disease"/>
            <person name="Wu L."/>
            <person name="Ma J."/>
        </authorList>
    </citation>
    <scope>NUCLEOTIDE SEQUENCE [LARGE SCALE GENOMIC DNA]</scope>
    <source>
        <strain evidence="12">JCM 16548</strain>
    </source>
</reference>
<dbReference type="SUPFAM" id="SSF56024">
    <property type="entry name" value="Phospholipase D/nuclease"/>
    <property type="match status" value="2"/>
</dbReference>
<dbReference type="Proteomes" id="UP001500051">
    <property type="component" value="Unassembled WGS sequence"/>
</dbReference>
<proteinExistence type="inferred from homology"/>
<keyword evidence="5" id="KW-0442">Lipid degradation</keyword>
<keyword evidence="6" id="KW-0443">Lipid metabolism</keyword>
<evidence type="ECO:0000313" key="12">
    <source>
        <dbReference type="Proteomes" id="UP001500051"/>
    </source>
</evidence>
<keyword evidence="12" id="KW-1185">Reference proteome</keyword>
<evidence type="ECO:0000256" key="5">
    <source>
        <dbReference type="ARBA" id="ARBA00022963"/>
    </source>
</evidence>
<dbReference type="InterPro" id="IPR051406">
    <property type="entry name" value="PLD_domain"/>
</dbReference>
<evidence type="ECO:0000256" key="9">
    <source>
        <dbReference type="SAM" id="SignalP"/>
    </source>
</evidence>
<evidence type="ECO:0000256" key="4">
    <source>
        <dbReference type="ARBA" id="ARBA00022801"/>
    </source>
</evidence>
<dbReference type="PANTHER" id="PTHR43856">
    <property type="entry name" value="CARDIOLIPIN HYDROLASE"/>
    <property type="match status" value="1"/>
</dbReference>
<evidence type="ECO:0000256" key="7">
    <source>
        <dbReference type="SAM" id="Coils"/>
    </source>
</evidence>
<dbReference type="PANTHER" id="PTHR43856:SF1">
    <property type="entry name" value="MITOCHONDRIAL CARDIOLIPIN HYDROLASE"/>
    <property type="match status" value="1"/>
</dbReference>
<protein>
    <recommendedName>
        <fullName evidence="3">phospholipase D</fullName>
        <ecNumber evidence="3">3.1.4.4</ecNumber>
    </recommendedName>
</protein>
<evidence type="ECO:0000256" key="6">
    <source>
        <dbReference type="ARBA" id="ARBA00023098"/>
    </source>
</evidence>
<dbReference type="EC" id="3.1.4.4" evidence="3"/>
<evidence type="ECO:0000256" key="8">
    <source>
        <dbReference type="SAM" id="MobiDB-lite"/>
    </source>
</evidence>
<evidence type="ECO:0000313" key="11">
    <source>
        <dbReference type="EMBL" id="GAA3697983.1"/>
    </source>
</evidence>
<comment type="catalytic activity">
    <reaction evidence="1">
        <text>a 1,2-diacyl-sn-glycero-3-phosphocholine + H2O = a 1,2-diacyl-sn-glycero-3-phosphate + choline + H(+)</text>
        <dbReference type="Rhea" id="RHEA:14445"/>
        <dbReference type="ChEBI" id="CHEBI:15354"/>
        <dbReference type="ChEBI" id="CHEBI:15377"/>
        <dbReference type="ChEBI" id="CHEBI:15378"/>
        <dbReference type="ChEBI" id="CHEBI:57643"/>
        <dbReference type="ChEBI" id="CHEBI:58608"/>
        <dbReference type="EC" id="3.1.4.4"/>
    </reaction>
</comment>
<evidence type="ECO:0000256" key="3">
    <source>
        <dbReference type="ARBA" id="ARBA00012027"/>
    </source>
</evidence>
<sequence>MRKRLIGLLVSLTLALTAGVAAAGPAWAAPDPPTKTDTAKGDATKIQAAKTKAAREKAARAAAQRKATAAARARAAAAAKAKAAAAARTRAILESGPKAAAAARAATAAQRAVAPARARAAAAARNAAVVKARAVAAAKAAAAAKARSAAVAKSKAPKKQNTAAKAAAKTAAKAAAAAGKANAAAAKASAVAGRAAALAQANAVAKANAATAARLAYIGYAKQRADLAAKAARTASGASARASKSAKAAGARYKSSAKTTSKAKTKATAANKKAAPYRKKIAATGAIATQARTQSTAATAAAKAAAKELKDAQKAVKKARKKSAKVRAAAAARAAAATARATATAAAARTAATRAAATGTAYAAAVASGRAPIAAATAATSRYQVSARTTAAARSTAARTSAAAKSAKTAAARATKSAASLKKAAGPNATWAPSDYMTFNNLKGSKADRYRIISDFNKAIKSVPAGGQIRMAMYLFDVRSVADNLIAADKRGVSVQIVIDGEETNKQIRKVKRALGKNKRSRSFVATCDHSCMSKAASVIHAKYYLFSVAGQRKYVSMISSANPYTGNTSLSWNNNHVIVADRVIYDSLNRYFLDMIKDKSNRKYFRTTTSGKYKIFLYPQTPKKTNDVVWMNALNQVTCKTGKGYGTADGRTLIRVANWGWSSPRIDVAKRLVQLQAQGCNVQVMVNRGRITKPVLKTLLTRTKRGQIPVYDAWRDSNNDGFASRYVHHKMMTINGRMAGRDVKITWTGSQNFTGPGTLTNTDLVLRIVDPKVTAAYEKNFAYIRGKATKRMKKVPWAVGRTGLALL</sequence>
<accession>A0ABP7D117</accession>
<dbReference type="InterPro" id="IPR025202">
    <property type="entry name" value="PLD-like_dom"/>
</dbReference>
<feature type="region of interest" description="Disordered" evidence="8">
    <location>
        <begin position="248"/>
        <end position="271"/>
    </location>
</feature>
<comment type="similarity">
    <text evidence="2">Belongs to the phospholipase D family.</text>
</comment>
<dbReference type="Pfam" id="PF13091">
    <property type="entry name" value="PLDc_2"/>
    <property type="match status" value="2"/>
</dbReference>
<feature type="chain" id="PRO_5046418414" description="phospholipase D" evidence="9">
    <location>
        <begin position="24"/>
        <end position="808"/>
    </location>
</feature>
<comment type="caution">
    <text evidence="11">The sequence shown here is derived from an EMBL/GenBank/DDBJ whole genome shotgun (WGS) entry which is preliminary data.</text>
</comment>
<dbReference type="Gene3D" id="3.30.870.10">
    <property type="entry name" value="Endonuclease Chain A"/>
    <property type="match status" value="2"/>
</dbReference>
<keyword evidence="4" id="KW-0378">Hydrolase</keyword>
<evidence type="ECO:0000256" key="1">
    <source>
        <dbReference type="ARBA" id="ARBA00000798"/>
    </source>
</evidence>
<organism evidence="11 12">
    <name type="scientific">Microlunatus aurantiacus</name>
    <dbReference type="NCBI Taxonomy" id="446786"/>
    <lineage>
        <taxon>Bacteria</taxon>
        <taxon>Bacillati</taxon>
        <taxon>Actinomycetota</taxon>
        <taxon>Actinomycetes</taxon>
        <taxon>Propionibacteriales</taxon>
        <taxon>Propionibacteriaceae</taxon>
        <taxon>Microlunatus</taxon>
    </lineage>
</organism>
<evidence type="ECO:0000256" key="2">
    <source>
        <dbReference type="ARBA" id="ARBA00008664"/>
    </source>
</evidence>
<gene>
    <name evidence="11" type="ORF">GCM10022204_12760</name>
</gene>
<feature type="domain" description="Phospholipase D-like" evidence="10">
    <location>
        <begin position="465"/>
        <end position="595"/>
    </location>
</feature>
<feature type="signal peptide" evidence="9">
    <location>
        <begin position="1"/>
        <end position="23"/>
    </location>
</feature>
<dbReference type="EMBL" id="BAAAYX010000003">
    <property type="protein sequence ID" value="GAA3697983.1"/>
    <property type="molecule type" value="Genomic_DNA"/>
</dbReference>
<name>A0ABP7D117_9ACTN</name>
<feature type="domain" description="Phospholipase D-like" evidence="10">
    <location>
        <begin position="665"/>
        <end position="784"/>
    </location>
</feature>
<evidence type="ECO:0000259" key="10">
    <source>
        <dbReference type="Pfam" id="PF13091"/>
    </source>
</evidence>
<keyword evidence="7" id="KW-0175">Coiled coil</keyword>
<keyword evidence="9" id="KW-0732">Signal</keyword>
<feature type="coiled-coil region" evidence="7">
    <location>
        <begin position="302"/>
        <end position="329"/>
    </location>
</feature>